<dbReference type="PANTHER" id="PTHR35795">
    <property type="entry name" value="SLR1885 PROTEIN"/>
    <property type="match status" value="1"/>
</dbReference>
<dbReference type="HOGENOM" id="CLU_028163_1_1_0"/>
<evidence type="ECO:0000313" key="4">
    <source>
        <dbReference type="EMBL" id="AER66519.1"/>
    </source>
</evidence>
<dbReference type="InterPro" id="IPR006674">
    <property type="entry name" value="HD_domain"/>
</dbReference>
<dbReference type="AlphaFoldDB" id="G7V9G9"/>
<dbReference type="Proteomes" id="UP000005868">
    <property type="component" value="Chromosome"/>
</dbReference>
<dbReference type="Pfam" id="PF13286">
    <property type="entry name" value="HD_assoc"/>
    <property type="match status" value="1"/>
</dbReference>
<dbReference type="EMBL" id="CP003096">
    <property type="protein sequence ID" value="AER66519.1"/>
    <property type="molecule type" value="Genomic_DNA"/>
</dbReference>
<evidence type="ECO:0000256" key="1">
    <source>
        <dbReference type="ARBA" id="ARBA00022801"/>
    </source>
</evidence>
<keyword evidence="5" id="KW-1185">Reference proteome</keyword>
<dbReference type="SMART" id="SM00471">
    <property type="entry name" value="HDc"/>
    <property type="match status" value="1"/>
</dbReference>
<dbReference type="SUPFAM" id="SSF109604">
    <property type="entry name" value="HD-domain/PDEase-like"/>
    <property type="match status" value="1"/>
</dbReference>
<dbReference type="PROSITE" id="PS51831">
    <property type="entry name" value="HD"/>
    <property type="match status" value="1"/>
</dbReference>
<dbReference type="InterPro" id="IPR026875">
    <property type="entry name" value="PHydrolase_assoc_dom"/>
</dbReference>
<dbReference type="Pfam" id="PF01966">
    <property type="entry name" value="HD"/>
    <property type="match status" value="1"/>
</dbReference>
<gene>
    <name evidence="4" type="ordered locus">Tlie_0786</name>
</gene>
<sequence>MEGNSVREMCEAKEEILLASWAMKSRMSKGRQSPEEPCSVRTCFQRDRDRIVHSKAFRRLKHKTQVLLLPEGDHYRTRLTHTLEVSQISRVIARSLSLNEDLVEAIALGHDLGHTPFGHMGERALDKLAKQNGKEGFSHAKQSLRVVDVLEKDGKGLNLTEEVRDGILKHSKGQVDVRCGFYNDVPMTLEGWVVRVADSVAYLNHDLDDALRAGVIKMNELPPEVVKVLGDRHSKRIGTIVKDIVANSGSHGISMSERILEAVETLRAFLYEKVYTAKRASEEEPKVEHLICTLFNFFMCNPHFIPEKYGSDQVQSVIDFISGMTDRYAMLLFKRIAFPTPWPHDPLNDLFVTR</sequence>
<dbReference type="NCBIfam" id="TIGR01353">
    <property type="entry name" value="dGTP_triPase"/>
    <property type="match status" value="1"/>
</dbReference>
<dbReference type="InterPro" id="IPR051094">
    <property type="entry name" value="Diverse_Catalytic_Enzymes"/>
</dbReference>
<feature type="domain" description="HD" evidence="3">
    <location>
        <begin position="78"/>
        <end position="203"/>
    </location>
</feature>
<reference evidence="5" key="1">
    <citation type="submission" date="2011-10" db="EMBL/GenBank/DDBJ databases">
        <title>The complete genome of chromosome of Thermovirga lienii DSM 17291.</title>
        <authorList>
            <consortium name="US DOE Joint Genome Institute (JGI-PGF)"/>
            <person name="Lucas S."/>
            <person name="Copeland A."/>
            <person name="Lapidus A."/>
            <person name="Glavina del Rio T."/>
            <person name="Dalin E."/>
            <person name="Tice H."/>
            <person name="Bruce D."/>
            <person name="Goodwin L."/>
            <person name="Pitluck S."/>
            <person name="Peters L."/>
            <person name="Mikhailova N."/>
            <person name="Saunders E."/>
            <person name="Kyrpides N."/>
            <person name="Mavromatis K."/>
            <person name="Ivanova N."/>
            <person name="Last F.I."/>
            <person name="Brettin T."/>
            <person name="Detter J.C."/>
            <person name="Han C."/>
            <person name="Larimer F."/>
            <person name="Land M."/>
            <person name="Hauser L."/>
            <person name="Markowitz V."/>
            <person name="Cheng J.-F."/>
            <person name="Hugenholtz P."/>
            <person name="Woyke T."/>
            <person name="Wu D."/>
            <person name="Spring S."/>
            <person name="Schroeder M."/>
            <person name="Brambilla E.-M."/>
            <person name="Klenk H.-P."/>
            <person name="Eisen J.A."/>
        </authorList>
    </citation>
    <scope>NUCLEOTIDE SEQUENCE [LARGE SCALE GENOMIC DNA]</scope>
    <source>
        <strain evidence="5">ATCC BAA-1197 / DSM 17291 / Cas60314</strain>
    </source>
</reference>
<dbReference type="eggNOG" id="COG0232">
    <property type="taxonomic scope" value="Bacteria"/>
</dbReference>
<evidence type="ECO:0000259" key="3">
    <source>
        <dbReference type="PROSITE" id="PS51831"/>
    </source>
</evidence>
<dbReference type="Gene3D" id="1.10.3210.10">
    <property type="entry name" value="Hypothetical protein af1432"/>
    <property type="match status" value="1"/>
</dbReference>
<organism evidence="4 5">
    <name type="scientific">Thermovirga lienii (strain ATCC BAA-1197 / DSM 17291 / Cas60314)</name>
    <dbReference type="NCBI Taxonomy" id="580340"/>
    <lineage>
        <taxon>Bacteria</taxon>
        <taxon>Thermotogati</taxon>
        <taxon>Synergistota</taxon>
        <taxon>Synergistia</taxon>
        <taxon>Synergistales</taxon>
        <taxon>Thermovirgaceae</taxon>
        <taxon>Thermovirga</taxon>
    </lineage>
</organism>
<dbReference type="KEGG" id="tli:Tlie_0786"/>
<reference evidence="4 5" key="2">
    <citation type="journal article" date="2012" name="Stand. Genomic Sci.">
        <title>Genome sequence of the moderately thermophilic, amino-acid-degrading and sulfur-reducing bacterium Thermovirga lienii type strain (Cas60314(T)).</title>
        <authorList>
            <person name="Goker M."/>
            <person name="Saunders E."/>
            <person name="Lapidus A."/>
            <person name="Nolan M."/>
            <person name="Lucas S."/>
            <person name="Hammon N."/>
            <person name="Deshpande S."/>
            <person name="Cheng J.F."/>
            <person name="Han C."/>
            <person name="Tapia R."/>
            <person name="Goodwin L.A."/>
            <person name="Pitluck S."/>
            <person name="Liolios K."/>
            <person name="Mavromatis K."/>
            <person name="Pagani I."/>
            <person name="Ivanova N."/>
            <person name="Mikhailova N."/>
            <person name="Pati A."/>
            <person name="Chen A."/>
            <person name="Palaniappan K."/>
            <person name="Land M."/>
            <person name="Chang Y.J."/>
            <person name="Jeffries C.D."/>
            <person name="Brambilla E.M."/>
            <person name="Rohde M."/>
            <person name="Spring S."/>
            <person name="Detter J.C."/>
            <person name="Woyke T."/>
            <person name="Bristow J."/>
            <person name="Eisen J.A."/>
            <person name="Markowitz V."/>
            <person name="Hugenholtz P."/>
            <person name="Kyrpides N.C."/>
            <person name="Klenk H.P."/>
        </authorList>
    </citation>
    <scope>NUCLEOTIDE SEQUENCE [LARGE SCALE GENOMIC DNA]</scope>
    <source>
        <strain evidence="5">ATCC BAA-1197 / DSM 17291 / Cas60314</strain>
    </source>
</reference>
<evidence type="ECO:0000313" key="5">
    <source>
        <dbReference type="Proteomes" id="UP000005868"/>
    </source>
</evidence>
<dbReference type="NCBIfam" id="NF002327">
    <property type="entry name" value="PRK01286.1-2"/>
    <property type="match status" value="1"/>
</dbReference>
<dbReference type="HAMAP" id="MF_01212">
    <property type="entry name" value="dGTPase_type2"/>
    <property type="match status" value="1"/>
</dbReference>
<dbReference type="CDD" id="cd00077">
    <property type="entry name" value="HDc"/>
    <property type="match status" value="1"/>
</dbReference>
<proteinExistence type="inferred from homology"/>
<dbReference type="STRING" id="580340.Tlie_0786"/>
<dbReference type="GO" id="GO:0016793">
    <property type="term" value="F:triphosphoric monoester hydrolase activity"/>
    <property type="evidence" value="ECO:0007669"/>
    <property type="project" value="InterPro"/>
</dbReference>
<keyword evidence="1 2" id="KW-0378">Hydrolase</keyword>
<name>G7V9G9_THELD</name>
<dbReference type="InterPro" id="IPR023023">
    <property type="entry name" value="dNTPase_2"/>
</dbReference>
<evidence type="ECO:0000256" key="2">
    <source>
        <dbReference type="HAMAP-Rule" id="MF_01212"/>
    </source>
</evidence>
<dbReference type="InterPro" id="IPR006261">
    <property type="entry name" value="dGTPase"/>
</dbReference>
<dbReference type="PANTHER" id="PTHR35795:SF1">
    <property type="entry name" value="BIS(5'-NUCLEOSYL)-TETRAPHOSPHATASE, SYMMETRICAL"/>
    <property type="match status" value="1"/>
</dbReference>
<protein>
    <recommendedName>
        <fullName evidence="2">Deoxyguanosinetriphosphate triphosphohydrolase-like protein</fullName>
    </recommendedName>
</protein>
<dbReference type="OrthoDB" id="9803619at2"/>
<accession>G7V9G9</accession>
<comment type="similarity">
    <text evidence="2">Belongs to the dGTPase family. Type 2 subfamily.</text>
</comment>
<dbReference type="InterPro" id="IPR003607">
    <property type="entry name" value="HD/PDEase_dom"/>
</dbReference>